<keyword evidence="12 16" id="KW-0630">Potassium</keyword>
<comment type="subunit">
    <text evidence="5 16">Homodimer.</text>
</comment>
<evidence type="ECO:0000256" key="12">
    <source>
        <dbReference type="ARBA" id="ARBA00022958"/>
    </source>
</evidence>
<gene>
    <name evidence="16" type="primary">coaX</name>
    <name evidence="18" type="ORF">FWI86_01040</name>
    <name evidence="17" type="ORF">FWJ04_00905</name>
</gene>
<feature type="active site" description="Proton acceptor" evidence="16">
    <location>
        <position position="109"/>
    </location>
</feature>
<comment type="cofactor">
    <cofactor evidence="2">
        <name>K(+)</name>
        <dbReference type="ChEBI" id="CHEBI:29103"/>
    </cofactor>
</comment>
<feature type="binding site" evidence="16">
    <location>
        <position position="133"/>
    </location>
    <ligand>
        <name>ATP</name>
        <dbReference type="ChEBI" id="CHEBI:30616"/>
    </ligand>
</feature>
<protein>
    <recommendedName>
        <fullName evidence="15 16">Type III pantothenate kinase</fullName>
        <ecNumber evidence="6 16">2.7.1.33</ecNumber>
    </recommendedName>
    <alternativeName>
        <fullName evidence="16">PanK-III</fullName>
    </alternativeName>
    <alternativeName>
        <fullName evidence="16">Pantothenic acid kinase</fullName>
    </alternativeName>
</protein>
<feature type="binding site" evidence="16">
    <location>
        <begin position="6"/>
        <end position="13"/>
    </location>
    <ligand>
        <name>ATP</name>
        <dbReference type="ChEBI" id="CHEBI:30616"/>
    </ligand>
</feature>
<dbReference type="OMA" id="HEPWLTL"/>
<dbReference type="GO" id="GO:0046872">
    <property type="term" value="F:metal ion binding"/>
    <property type="evidence" value="ECO:0007669"/>
    <property type="project" value="UniProtKB-KW"/>
</dbReference>
<name>A0A0B3VBK5_FRATU</name>
<dbReference type="UniPathway" id="UPA00241">
    <property type="reaction ID" value="UER00352"/>
</dbReference>
<dbReference type="InterPro" id="IPR004619">
    <property type="entry name" value="Type_III_PanK"/>
</dbReference>
<evidence type="ECO:0000256" key="9">
    <source>
        <dbReference type="ARBA" id="ARBA00022741"/>
    </source>
</evidence>
<dbReference type="SUPFAM" id="SSF53067">
    <property type="entry name" value="Actin-like ATPase domain"/>
    <property type="match status" value="2"/>
</dbReference>
<dbReference type="SMR" id="A0A0B3VBK5"/>
<keyword evidence="9 16" id="KW-0547">Nucleotide-binding</keyword>
<accession>A0A0B3VBK5</accession>
<evidence type="ECO:0000256" key="11">
    <source>
        <dbReference type="ARBA" id="ARBA00022840"/>
    </source>
</evidence>
<dbReference type="Gene3D" id="3.30.420.40">
    <property type="match status" value="2"/>
</dbReference>
<comment type="similarity">
    <text evidence="14 16">Belongs to the type III pantothenate kinase family.</text>
</comment>
<dbReference type="KEGG" id="ftz:CH68_725"/>
<evidence type="ECO:0000256" key="13">
    <source>
        <dbReference type="ARBA" id="ARBA00022993"/>
    </source>
</evidence>
<evidence type="ECO:0000256" key="16">
    <source>
        <dbReference type="HAMAP-Rule" id="MF_01274"/>
    </source>
</evidence>
<dbReference type="EMBL" id="JAAGKH010000003">
    <property type="protein sequence ID" value="NDR88306.1"/>
    <property type="molecule type" value="Genomic_DNA"/>
</dbReference>
<evidence type="ECO:0000313" key="17">
    <source>
        <dbReference type="EMBL" id="NDR88306.1"/>
    </source>
</evidence>
<evidence type="ECO:0000256" key="4">
    <source>
        <dbReference type="ARBA" id="ARBA00005225"/>
    </source>
</evidence>
<keyword evidence="11 16" id="KW-0067">ATP-binding</keyword>
<organism evidence="17">
    <name type="scientific">Francisella tularensis subsp. holarctica</name>
    <dbReference type="NCBI Taxonomy" id="119857"/>
    <lineage>
        <taxon>Bacteria</taxon>
        <taxon>Pseudomonadati</taxon>
        <taxon>Pseudomonadota</taxon>
        <taxon>Gammaproteobacteria</taxon>
        <taxon>Thiotrichales</taxon>
        <taxon>Francisellaceae</taxon>
        <taxon>Francisella</taxon>
    </lineage>
</organism>
<feature type="binding site" evidence="16">
    <location>
        <position position="185"/>
    </location>
    <ligand>
        <name>substrate</name>
    </ligand>
</feature>
<evidence type="ECO:0000256" key="3">
    <source>
        <dbReference type="ARBA" id="ARBA00004496"/>
    </source>
</evidence>
<proteinExistence type="inferred from homology"/>
<comment type="caution">
    <text evidence="16">Lacks conserved residue(s) required for the propagation of feature annotation.</text>
</comment>
<dbReference type="HAMAP" id="MF_01274">
    <property type="entry name" value="Pantothen_kinase_3"/>
    <property type="match status" value="1"/>
</dbReference>
<comment type="catalytic activity">
    <reaction evidence="1 16">
        <text>(R)-pantothenate + ATP = (R)-4'-phosphopantothenate + ADP + H(+)</text>
        <dbReference type="Rhea" id="RHEA:16373"/>
        <dbReference type="ChEBI" id="CHEBI:10986"/>
        <dbReference type="ChEBI" id="CHEBI:15378"/>
        <dbReference type="ChEBI" id="CHEBI:29032"/>
        <dbReference type="ChEBI" id="CHEBI:30616"/>
        <dbReference type="ChEBI" id="CHEBI:456216"/>
        <dbReference type="EC" id="2.7.1.33"/>
    </reaction>
</comment>
<dbReference type="GO" id="GO:0004594">
    <property type="term" value="F:pantothenate kinase activity"/>
    <property type="evidence" value="ECO:0007669"/>
    <property type="project" value="UniProtKB-UniRule"/>
</dbReference>
<evidence type="ECO:0000256" key="2">
    <source>
        <dbReference type="ARBA" id="ARBA00001958"/>
    </source>
</evidence>
<comment type="caution">
    <text evidence="17">The sequence shown here is derived from an EMBL/GenBank/DDBJ whole genome shotgun (WGS) entry which is preliminary data.</text>
</comment>
<keyword evidence="8 16" id="KW-0808">Transferase</keyword>
<dbReference type="eggNOG" id="COG1521">
    <property type="taxonomic scope" value="Bacteria"/>
</dbReference>
<dbReference type="PANTHER" id="PTHR34265">
    <property type="entry name" value="TYPE III PANTOTHENATE KINASE"/>
    <property type="match status" value="1"/>
</dbReference>
<dbReference type="EMBL" id="JAAGJP010000004">
    <property type="protein sequence ID" value="NDS67743.1"/>
    <property type="molecule type" value="Genomic_DNA"/>
</dbReference>
<evidence type="ECO:0000256" key="7">
    <source>
        <dbReference type="ARBA" id="ARBA00022490"/>
    </source>
</evidence>
<dbReference type="HOGENOM" id="CLU_066627_1_1_6"/>
<dbReference type="GO" id="GO:0005524">
    <property type="term" value="F:ATP binding"/>
    <property type="evidence" value="ECO:0007669"/>
    <property type="project" value="UniProtKB-UniRule"/>
</dbReference>
<dbReference type="NCBIfam" id="NF009855">
    <property type="entry name" value="PRK13321.1"/>
    <property type="match status" value="1"/>
</dbReference>
<reference evidence="17" key="1">
    <citation type="submission" date="2019-08" db="EMBL/GenBank/DDBJ databases">
        <authorList>
            <person name="Busch A."/>
        </authorList>
    </citation>
    <scope>NUCLEOTIDE SEQUENCE</scope>
    <source>
        <strain evidence="18">15T0085</strain>
        <strain evidence="17">17T1429</strain>
    </source>
</reference>
<dbReference type="PANTHER" id="PTHR34265:SF1">
    <property type="entry name" value="TYPE III PANTOTHENATE KINASE"/>
    <property type="match status" value="1"/>
</dbReference>
<comment type="pathway">
    <text evidence="4 16">Cofactor biosynthesis; coenzyme A biosynthesis; CoA from (R)-pantothenate: step 1/5.</text>
</comment>
<evidence type="ECO:0000256" key="14">
    <source>
        <dbReference type="ARBA" id="ARBA00038036"/>
    </source>
</evidence>
<dbReference type="CDD" id="cd24015">
    <property type="entry name" value="ASKHA_NBD_PanK-III"/>
    <property type="match status" value="1"/>
</dbReference>
<comment type="subcellular location">
    <subcellularLocation>
        <location evidence="3 16">Cytoplasm</location>
    </subcellularLocation>
</comment>
<sequence length="256" mass="27922">MIVCIDIGNSHIFGGVFVGDQIKHNFRYPSTTPCTSDTLGIFLLSFFERKKLDIEDIEAVVLSSVVLHLEYSVNSACKKYLGITPLELKPGVKTGLKLDIKNPLDLGADRVANSVAAISLFPSRNIIVVDFGTATTICAISENKTYIGGAILPGINLSMESLSQKTAKLSNVTISHPSSALGKTTISQIQSGLIYGQLGAIKEIINRISQENFIDKPPILIATGGYAHIFEKEQYFDVIISDLLLHGLRIIWQMNK</sequence>
<keyword evidence="7 16" id="KW-0963">Cytoplasm</keyword>
<evidence type="ECO:0000256" key="8">
    <source>
        <dbReference type="ARBA" id="ARBA00022679"/>
    </source>
</evidence>
<evidence type="ECO:0000256" key="10">
    <source>
        <dbReference type="ARBA" id="ARBA00022777"/>
    </source>
</evidence>
<dbReference type="NCBIfam" id="TIGR00671">
    <property type="entry name" value="baf"/>
    <property type="match status" value="1"/>
</dbReference>
<evidence type="ECO:0000256" key="5">
    <source>
        <dbReference type="ARBA" id="ARBA00011738"/>
    </source>
</evidence>
<dbReference type="KEGG" id="ftv:CH67_991"/>
<reference evidence="17" key="2">
    <citation type="submission" date="2020-02" db="EMBL/GenBank/DDBJ databases">
        <title>Using affinity propagation clustering for identifying bacterial clades and subclades with whole-genome sequences of Francisella tularensis.</title>
        <authorList>
            <person name="Homeier-Bachmann T."/>
            <person name="Abdel-Glil M.Y."/>
            <person name="Hackbart A."/>
            <person name="Hotzel H."/>
            <person name="Tomaso H."/>
        </authorList>
    </citation>
    <scope>NUCLEOTIDE SEQUENCE</scope>
    <source>
        <strain evidence="18">15T0085</strain>
        <strain evidence="17">17T1429</strain>
    </source>
</reference>
<dbReference type="GO" id="GO:0015937">
    <property type="term" value="P:coenzyme A biosynthetic process"/>
    <property type="evidence" value="ECO:0007669"/>
    <property type="project" value="UniProtKB-UniRule"/>
</dbReference>
<keyword evidence="10 16" id="KW-0418">Kinase</keyword>
<feature type="binding site" evidence="16">
    <location>
        <begin position="107"/>
        <end position="110"/>
    </location>
    <ligand>
        <name>substrate</name>
    </ligand>
</feature>
<dbReference type="KEGG" id="ftc:DA46_5"/>
<evidence type="ECO:0000313" key="18">
    <source>
        <dbReference type="EMBL" id="NDS67743.1"/>
    </source>
</evidence>
<dbReference type="Pfam" id="PF03309">
    <property type="entry name" value="Pan_kinase"/>
    <property type="match status" value="1"/>
</dbReference>
<comment type="cofactor">
    <cofactor evidence="16">
        <name>NH4(+)</name>
        <dbReference type="ChEBI" id="CHEBI:28938"/>
    </cofactor>
    <cofactor evidence="16">
        <name>K(+)</name>
        <dbReference type="ChEBI" id="CHEBI:29103"/>
    </cofactor>
    <text evidence="16">A monovalent cation. Ammonium or potassium.</text>
</comment>
<comment type="function">
    <text evidence="16">Catalyzes the phosphorylation of pantothenate (Pan), the first step in CoA biosynthesis.</text>
</comment>
<dbReference type="InterPro" id="IPR043129">
    <property type="entry name" value="ATPase_NBD"/>
</dbReference>
<dbReference type="EC" id="2.7.1.33" evidence="6 16"/>
<keyword evidence="13 16" id="KW-0173">Coenzyme A biosynthesis</keyword>
<feature type="binding site" evidence="16">
    <location>
        <position position="130"/>
    </location>
    <ligand>
        <name>K(+)</name>
        <dbReference type="ChEBI" id="CHEBI:29103"/>
    </ligand>
</feature>
<evidence type="ECO:0000256" key="1">
    <source>
        <dbReference type="ARBA" id="ARBA00001206"/>
    </source>
</evidence>
<evidence type="ECO:0000256" key="6">
    <source>
        <dbReference type="ARBA" id="ARBA00012102"/>
    </source>
</evidence>
<dbReference type="GO" id="GO:0005737">
    <property type="term" value="C:cytoplasm"/>
    <property type="evidence" value="ECO:0007669"/>
    <property type="project" value="UniProtKB-SubCell"/>
</dbReference>
<dbReference type="RefSeq" id="WP_003015105.1">
    <property type="nucleotide sequence ID" value="NZ_AP023459.1"/>
</dbReference>
<evidence type="ECO:0000256" key="15">
    <source>
        <dbReference type="ARBA" id="ARBA00040883"/>
    </source>
</evidence>
<dbReference type="AlphaFoldDB" id="A0A0B3VBK5"/>
<keyword evidence="16" id="KW-0479">Metal-binding</keyword>